<protein>
    <submittedName>
        <fullName evidence="1">Uncharacterized protein</fullName>
    </submittedName>
</protein>
<gene>
    <name evidence="1" type="ORF">BU24DRAFT_417310</name>
</gene>
<evidence type="ECO:0000313" key="1">
    <source>
        <dbReference type="EMBL" id="KAF2021672.1"/>
    </source>
</evidence>
<proteinExistence type="predicted"/>
<dbReference type="GeneID" id="54284086"/>
<dbReference type="Proteomes" id="UP000799778">
    <property type="component" value="Unassembled WGS sequence"/>
</dbReference>
<evidence type="ECO:0000313" key="2">
    <source>
        <dbReference type="Proteomes" id="UP000799778"/>
    </source>
</evidence>
<reference evidence="1" key="1">
    <citation type="journal article" date="2020" name="Stud. Mycol.">
        <title>101 Dothideomycetes genomes: a test case for predicting lifestyles and emergence of pathogens.</title>
        <authorList>
            <person name="Haridas S."/>
            <person name="Albert R."/>
            <person name="Binder M."/>
            <person name="Bloem J."/>
            <person name="Labutti K."/>
            <person name="Salamov A."/>
            <person name="Andreopoulos B."/>
            <person name="Baker S."/>
            <person name="Barry K."/>
            <person name="Bills G."/>
            <person name="Bluhm B."/>
            <person name="Cannon C."/>
            <person name="Castanera R."/>
            <person name="Culley D."/>
            <person name="Daum C."/>
            <person name="Ezra D."/>
            <person name="Gonzalez J."/>
            <person name="Henrissat B."/>
            <person name="Kuo A."/>
            <person name="Liang C."/>
            <person name="Lipzen A."/>
            <person name="Lutzoni F."/>
            <person name="Magnuson J."/>
            <person name="Mondo S."/>
            <person name="Nolan M."/>
            <person name="Ohm R."/>
            <person name="Pangilinan J."/>
            <person name="Park H.-J."/>
            <person name="Ramirez L."/>
            <person name="Alfaro M."/>
            <person name="Sun H."/>
            <person name="Tritt A."/>
            <person name="Yoshinaga Y."/>
            <person name="Zwiers L.-H."/>
            <person name="Turgeon B."/>
            <person name="Goodwin S."/>
            <person name="Spatafora J."/>
            <person name="Crous P."/>
            <person name="Grigoriev I."/>
        </authorList>
    </citation>
    <scope>NUCLEOTIDE SEQUENCE</scope>
    <source>
        <strain evidence="1">CBS 175.79</strain>
    </source>
</reference>
<organism evidence="1 2">
    <name type="scientific">Aaosphaeria arxii CBS 175.79</name>
    <dbReference type="NCBI Taxonomy" id="1450172"/>
    <lineage>
        <taxon>Eukaryota</taxon>
        <taxon>Fungi</taxon>
        <taxon>Dikarya</taxon>
        <taxon>Ascomycota</taxon>
        <taxon>Pezizomycotina</taxon>
        <taxon>Dothideomycetes</taxon>
        <taxon>Pleosporomycetidae</taxon>
        <taxon>Pleosporales</taxon>
        <taxon>Pleosporales incertae sedis</taxon>
        <taxon>Aaosphaeria</taxon>
    </lineage>
</organism>
<accession>A0A6A5Y7X0</accession>
<name>A0A6A5Y7X0_9PLEO</name>
<dbReference type="AlphaFoldDB" id="A0A6A5Y7X0"/>
<keyword evidence="2" id="KW-1185">Reference proteome</keyword>
<sequence length="60" mass="6444">MHAPSLSLALALTLTLTLTVLVISPLPALYSLLCIGLRLRAVWHPNEVAHCTQALPGIMQ</sequence>
<dbReference type="EMBL" id="ML978066">
    <property type="protein sequence ID" value="KAF2021672.1"/>
    <property type="molecule type" value="Genomic_DNA"/>
</dbReference>
<dbReference type="RefSeq" id="XP_033390011.1">
    <property type="nucleotide sequence ID" value="XM_033526689.1"/>
</dbReference>